<dbReference type="Gene3D" id="1.10.510.10">
    <property type="entry name" value="Transferase(Phosphotransferase) domain 1"/>
    <property type="match status" value="1"/>
</dbReference>
<dbReference type="Proteomes" id="UP000601435">
    <property type="component" value="Unassembled WGS sequence"/>
</dbReference>
<name>A0A813BDP3_9DINO</name>
<comment type="caution">
    <text evidence="2">The sequence shown here is derived from an EMBL/GenBank/DDBJ whole genome shotgun (WGS) entry which is preliminary data.</text>
</comment>
<evidence type="ECO:0000313" key="2">
    <source>
        <dbReference type="EMBL" id="CAE7897295.1"/>
    </source>
</evidence>
<dbReference type="PANTHER" id="PTHR46146">
    <property type="entry name" value="SERINE/THREONINE-PROTEIN KINASE-LIKE PROTEIN CCR4"/>
    <property type="match status" value="1"/>
</dbReference>
<evidence type="ECO:0000313" key="3">
    <source>
        <dbReference type="Proteomes" id="UP000601435"/>
    </source>
</evidence>
<keyword evidence="3" id="KW-1185">Reference proteome</keyword>
<dbReference type="AlphaFoldDB" id="A0A813BDP3"/>
<organism evidence="2 3">
    <name type="scientific">Symbiodinium necroappetens</name>
    <dbReference type="NCBI Taxonomy" id="1628268"/>
    <lineage>
        <taxon>Eukaryota</taxon>
        <taxon>Sar</taxon>
        <taxon>Alveolata</taxon>
        <taxon>Dinophyceae</taxon>
        <taxon>Suessiales</taxon>
        <taxon>Symbiodiniaceae</taxon>
        <taxon>Symbiodinium</taxon>
    </lineage>
</organism>
<dbReference type="OrthoDB" id="2914378at2759"/>
<dbReference type="SUPFAM" id="SSF56112">
    <property type="entry name" value="Protein kinase-like (PK-like)"/>
    <property type="match status" value="1"/>
</dbReference>
<dbReference type="InterPro" id="IPR008271">
    <property type="entry name" value="Ser/Thr_kinase_AS"/>
</dbReference>
<evidence type="ECO:0000259" key="1">
    <source>
        <dbReference type="PROSITE" id="PS50011"/>
    </source>
</evidence>
<reference evidence="2" key="1">
    <citation type="submission" date="2021-02" db="EMBL/GenBank/DDBJ databases">
        <authorList>
            <person name="Dougan E. K."/>
            <person name="Rhodes N."/>
            <person name="Thang M."/>
            <person name="Chan C."/>
        </authorList>
    </citation>
    <scope>NUCLEOTIDE SEQUENCE</scope>
</reference>
<dbReference type="PROSITE" id="PS00108">
    <property type="entry name" value="PROTEIN_KINASE_ST"/>
    <property type="match status" value="1"/>
</dbReference>
<sequence>MQQVGVALDAACGLSHLHYASPKVFHRDIKSPNILLDRNGTAKMADFGRGLVGRQGSSTLCRACRIIQLLHCT</sequence>
<dbReference type="PROSITE" id="PS50011">
    <property type="entry name" value="PROTEIN_KINASE_DOM"/>
    <property type="match status" value="1"/>
</dbReference>
<protein>
    <submittedName>
        <fullName evidence="2">CCR3 protein</fullName>
    </submittedName>
</protein>
<accession>A0A813BDP3</accession>
<dbReference type="PANTHER" id="PTHR46146:SF3">
    <property type="entry name" value="SERINE_THREONINE-PROTEIN KINASE-LIKE PROTEIN CCR3-RELATED"/>
    <property type="match status" value="1"/>
</dbReference>
<dbReference type="Pfam" id="PF00069">
    <property type="entry name" value="Pkinase"/>
    <property type="match status" value="1"/>
</dbReference>
<dbReference type="InterPro" id="IPR011009">
    <property type="entry name" value="Kinase-like_dom_sf"/>
</dbReference>
<dbReference type="GO" id="GO:0005524">
    <property type="term" value="F:ATP binding"/>
    <property type="evidence" value="ECO:0007669"/>
    <property type="project" value="InterPro"/>
</dbReference>
<dbReference type="InterPro" id="IPR000719">
    <property type="entry name" value="Prot_kinase_dom"/>
</dbReference>
<gene>
    <name evidence="2" type="primary">CCR3</name>
    <name evidence="2" type="ORF">SNEC2469_LOCUS30093</name>
</gene>
<proteinExistence type="predicted"/>
<feature type="domain" description="Protein kinase" evidence="1">
    <location>
        <begin position="1"/>
        <end position="73"/>
    </location>
</feature>
<dbReference type="GO" id="GO:0004672">
    <property type="term" value="F:protein kinase activity"/>
    <property type="evidence" value="ECO:0007669"/>
    <property type="project" value="InterPro"/>
</dbReference>
<dbReference type="EMBL" id="CAJNJA010069252">
    <property type="protein sequence ID" value="CAE7897295.1"/>
    <property type="molecule type" value="Genomic_DNA"/>
</dbReference>